<evidence type="ECO:0000256" key="6">
    <source>
        <dbReference type="RuleBase" id="RU367044"/>
    </source>
</evidence>
<organism evidence="7 8">
    <name type="scientific">Saponaria officinalis</name>
    <name type="common">Common soapwort</name>
    <name type="synonym">Lychnis saponaria</name>
    <dbReference type="NCBI Taxonomy" id="3572"/>
    <lineage>
        <taxon>Eukaryota</taxon>
        <taxon>Viridiplantae</taxon>
        <taxon>Streptophyta</taxon>
        <taxon>Embryophyta</taxon>
        <taxon>Tracheophyta</taxon>
        <taxon>Spermatophyta</taxon>
        <taxon>Magnoliopsida</taxon>
        <taxon>eudicotyledons</taxon>
        <taxon>Gunneridae</taxon>
        <taxon>Pentapetalae</taxon>
        <taxon>Caryophyllales</taxon>
        <taxon>Caryophyllaceae</taxon>
        <taxon>Caryophylleae</taxon>
        <taxon>Saponaria</taxon>
    </lineage>
</organism>
<proteinExistence type="inferred from homology"/>
<evidence type="ECO:0000313" key="8">
    <source>
        <dbReference type="Proteomes" id="UP001443914"/>
    </source>
</evidence>
<evidence type="ECO:0000256" key="4">
    <source>
        <dbReference type="ARBA" id="ARBA00022525"/>
    </source>
</evidence>
<comment type="caution">
    <text evidence="7">The sequence shown here is derived from an EMBL/GenBank/DDBJ whole genome shotgun (WGS) entry which is preliminary data.</text>
</comment>
<feature type="signal peptide" evidence="6">
    <location>
        <begin position="1"/>
        <end position="21"/>
    </location>
</feature>
<dbReference type="Proteomes" id="UP001443914">
    <property type="component" value="Unassembled WGS sequence"/>
</dbReference>
<reference evidence="7" key="1">
    <citation type="submission" date="2024-03" db="EMBL/GenBank/DDBJ databases">
        <title>WGS assembly of Saponaria officinalis var. Norfolk2.</title>
        <authorList>
            <person name="Jenkins J."/>
            <person name="Shu S."/>
            <person name="Grimwood J."/>
            <person name="Barry K."/>
            <person name="Goodstein D."/>
            <person name="Schmutz J."/>
            <person name="Leebens-Mack J."/>
            <person name="Osbourn A."/>
        </authorList>
    </citation>
    <scope>NUCLEOTIDE SEQUENCE [LARGE SCALE GENOMIC DNA]</scope>
    <source>
        <strain evidence="7">JIC</strain>
    </source>
</reference>
<dbReference type="GO" id="GO:0060320">
    <property type="term" value="P:rejection of self pollen"/>
    <property type="evidence" value="ECO:0007669"/>
    <property type="project" value="UniProtKB-KW"/>
</dbReference>
<gene>
    <name evidence="7" type="ORF">RND81_08G225300</name>
</gene>
<keyword evidence="4 6" id="KW-0964">Secreted</keyword>
<comment type="similarity">
    <text evidence="2 6">Belongs to the plant self-incompatibility (S1) protein family.</text>
</comment>
<comment type="subcellular location">
    <subcellularLocation>
        <location evidence="1 6">Secreted</location>
    </subcellularLocation>
</comment>
<keyword evidence="3 6" id="KW-0713">Self-incompatibility</keyword>
<accession>A0AAW1J9S3</accession>
<evidence type="ECO:0000313" key="7">
    <source>
        <dbReference type="EMBL" id="KAK9700232.1"/>
    </source>
</evidence>
<dbReference type="AlphaFoldDB" id="A0AAW1J9S3"/>
<dbReference type="GO" id="GO:0005576">
    <property type="term" value="C:extracellular region"/>
    <property type="evidence" value="ECO:0007669"/>
    <property type="project" value="UniProtKB-SubCell"/>
</dbReference>
<dbReference type="PANTHER" id="PTHR31232:SF43">
    <property type="entry name" value="S-PROTEIN HOMOLOG 29-RELATED"/>
    <property type="match status" value="1"/>
</dbReference>
<evidence type="ECO:0000256" key="2">
    <source>
        <dbReference type="ARBA" id="ARBA00005581"/>
    </source>
</evidence>
<keyword evidence="8" id="KW-1185">Reference proteome</keyword>
<dbReference type="EMBL" id="JBDFQZ010000008">
    <property type="protein sequence ID" value="KAK9700232.1"/>
    <property type="molecule type" value="Genomic_DNA"/>
</dbReference>
<evidence type="ECO:0000256" key="5">
    <source>
        <dbReference type="ARBA" id="ARBA00022729"/>
    </source>
</evidence>
<keyword evidence="5 6" id="KW-0732">Signal</keyword>
<sequence length="141" mass="16630">MCSITLKYLLIIALLANFSEAFHWPSRSKVKISTTNRLSNNKNLTVNCNCNFKRKDLIIHVIPNGETYEFTVKNRIWPGSTFCSCRFLFDDQLHIFSVYHQKTDKNVCLGHCQWEITESGPRLVTYNDRGELDSRWFFWNE</sequence>
<dbReference type="InterPro" id="IPR010264">
    <property type="entry name" value="Self-incomp_S1"/>
</dbReference>
<dbReference type="PANTHER" id="PTHR31232">
    <property type="match status" value="1"/>
</dbReference>
<evidence type="ECO:0000256" key="1">
    <source>
        <dbReference type="ARBA" id="ARBA00004613"/>
    </source>
</evidence>
<feature type="chain" id="PRO_5043091146" description="S-protein homolog" evidence="6">
    <location>
        <begin position="22"/>
        <end position="141"/>
    </location>
</feature>
<protein>
    <recommendedName>
        <fullName evidence="6">S-protein homolog</fullName>
    </recommendedName>
</protein>
<evidence type="ECO:0000256" key="3">
    <source>
        <dbReference type="ARBA" id="ARBA00022471"/>
    </source>
</evidence>
<name>A0AAW1J9S3_SAPOF</name>
<dbReference type="Pfam" id="PF05938">
    <property type="entry name" value="Self-incomp_S1"/>
    <property type="match status" value="1"/>
</dbReference>